<reference evidence="2" key="1">
    <citation type="submission" date="2017-09" db="EMBL/GenBank/DDBJ databases">
        <title>Depth-based differentiation of microbial function through sediment-hosted aquifers and enrichment of novel symbionts in the deep terrestrial subsurface.</title>
        <authorList>
            <person name="Probst A.J."/>
            <person name="Ladd B."/>
            <person name="Jarett J.K."/>
            <person name="Geller-Mcgrath D.E."/>
            <person name="Sieber C.M.K."/>
            <person name="Emerson J.B."/>
            <person name="Anantharaman K."/>
            <person name="Thomas B.C."/>
            <person name="Malmstrom R."/>
            <person name="Stieglmeier M."/>
            <person name="Klingl A."/>
            <person name="Woyke T."/>
            <person name="Ryan C.M."/>
            <person name="Banfield J.F."/>
        </authorList>
    </citation>
    <scope>NUCLEOTIDE SEQUENCE [LARGE SCALE GENOMIC DNA]</scope>
</reference>
<dbReference type="Proteomes" id="UP000229703">
    <property type="component" value="Unassembled WGS sequence"/>
</dbReference>
<comment type="caution">
    <text evidence="1">The sequence shown here is derived from an EMBL/GenBank/DDBJ whole genome shotgun (WGS) entry which is preliminary data.</text>
</comment>
<gene>
    <name evidence="1" type="ORF">COZ37_03115</name>
</gene>
<name>A0A2M7M3S4_9BACT</name>
<sequence length="63" mass="7301">MAKSLHLWYRIPAEAHLQKNLTLQRESSKVKIPESIRGEKEVEENLTVAVSNFKEVNLPAYCY</sequence>
<accession>A0A2M7M3S4</accession>
<organism evidence="1 2">
    <name type="scientific">bacterium (Candidatus Ratteibacteria) CG_4_10_14_3_um_filter_41_18</name>
    <dbReference type="NCBI Taxonomy" id="2014287"/>
    <lineage>
        <taxon>Bacteria</taxon>
        <taxon>Candidatus Ratteibacteria</taxon>
    </lineage>
</organism>
<evidence type="ECO:0000313" key="1">
    <source>
        <dbReference type="EMBL" id="PIX77352.1"/>
    </source>
</evidence>
<evidence type="ECO:0000313" key="2">
    <source>
        <dbReference type="Proteomes" id="UP000229703"/>
    </source>
</evidence>
<proteinExistence type="predicted"/>
<dbReference type="EMBL" id="PFJK01000141">
    <property type="protein sequence ID" value="PIX77352.1"/>
    <property type="molecule type" value="Genomic_DNA"/>
</dbReference>
<protein>
    <submittedName>
        <fullName evidence="1">Uncharacterized protein</fullName>
    </submittedName>
</protein>
<dbReference type="AlphaFoldDB" id="A0A2M7M3S4"/>